<dbReference type="Pfam" id="PF00590">
    <property type="entry name" value="TP_methylase"/>
    <property type="match status" value="1"/>
</dbReference>
<keyword evidence="4" id="KW-0949">S-adenosyl-L-methionine</keyword>
<evidence type="ECO:0000256" key="6">
    <source>
        <dbReference type="SAM" id="MobiDB-lite"/>
    </source>
</evidence>
<evidence type="ECO:0000256" key="2">
    <source>
        <dbReference type="ARBA" id="ARBA00022603"/>
    </source>
</evidence>
<dbReference type="InterPro" id="IPR014777">
    <property type="entry name" value="4pyrrole_Mease_sub1"/>
</dbReference>
<reference evidence="9 10" key="1">
    <citation type="submission" date="2018-03" db="EMBL/GenBank/DDBJ databases">
        <title>Genomic Encyclopedia of Archaeal and Bacterial Type Strains, Phase II (KMG-II): from individual species to whole genera.</title>
        <authorList>
            <person name="Goeker M."/>
        </authorList>
    </citation>
    <scope>NUCLEOTIDE SEQUENCE [LARGE SCALE GENOMIC DNA]</scope>
    <source>
        <strain evidence="9 10">DSM 19711</strain>
    </source>
</reference>
<dbReference type="InterPro" id="IPR035996">
    <property type="entry name" value="4pyrrol_Methylase_sf"/>
</dbReference>
<dbReference type="Proteomes" id="UP000238083">
    <property type="component" value="Unassembled WGS sequence"/>
</dbReference>
<evidence type="ECO:0000313" key="9">
    <source>
        <dbReference type="EMBL" id="PRY15967.1"/>
    </source>
</evidence>
<evidence type="ECO:0000256" key="5">
    <source>
        <dbReference type="ARBA" id="ARBA00023244"/>
    </source>
</evidence>
<dbReference type="SUPFAM" id="SSF53790">
    <property type="entry name" value="Tetrapyrrole methylase"/>
    <property type="match status" value="1"/>
</dbReference>
<dbReference type="Pfam" id="PF02602">
    <property type="entry name" value="HEM4"/>
    <property type="match status" value="1"/>
</dbReference>
<dbReference type="InterPro" id="IPR000878">
    <property type="entry name" value="4pyrrol_Mease"/>
</dbReference>
<dbReference type="GO" id="GO:0004851">
    <property type="term" value="F:uroporphyrin-III C-methyltransferase activity"/>
    <property type="evidence" value="ECO:0007669"/>
    <property type="project" value="UniProtKB-EC"/>
</dbReference>
<evidence type="ECO:0000259" key="7">
    <source>
        <dbReference type="Pfam" id="PF00590"/>
    </source>
</evidence>
<gene>
    <name evidence="9" type="ORF">CLV37_104180</name>
</gene>
<dbReference type="Gene3D" id="3.40.1010.10">
    <property type="entry name" value="Cobalt-precorrin-4 Transmethylase, Domain 1"/>
    <property type="match status" value="1"/>
</dbReference>
<dbReference type="PROSITE" id="PS00839">
    <property type="entry name" value="SUMT_1"/>
    <property type="match status" value="1"/>
</dbReference>
<dbReference type="GO" id="GO:0032259">
    <property type="term" value="P:methylation"/>
    <property type="evidence" value="ECO:0007669"/>
    <property type="project" value="UniProtKB-KW"/>
</dbReference>
<dbReference type="FunFam" id="3.40.50.10090:FF:000002">
    <property type="entry name" value="Bifunctional uroporphyrinogen-III C-methyltransferase/uroporphyrinogen-III synthase"/>
    <property type="match status" value="1"/>
</dbReference>
<dbReference type="PANTHER" id="PTHR45790">
    <property type="entry name" value="SIROHEME SYNTHASE-RELATED"/>
    <property type="match status" value="1"/>
</dbReference>
<dbReference type="SUPFAM" id="SSF69618">
    <property type="entry name" value="HemD-like"/>
    <property type="match status" value="1"/>
</dbReference>
<dbReference type="InterPro" id="IPR050161">
    <property type="entry name" value="Siro_Cobalamin_biosynth"/>
</dbReference>
<evidence type="ECO:0000256" key="4">
    <source>
        <dbReference type="ARBA" id="ARBA00022691"/>
    </source>
</evidence>
<dbReference type="GO" id="GO:0004852">
    <property type="term" value="F:uroporphyrinogen-III synthase activity"/>
    <property type="evidence" value="ECO:0007669"/>
    <property type="project" value="InterPro"/>
</dbReference>
<organism evidence="9 10">
    <name type="scientific">Kineococcus rhizosphaerae</name>
    <dbReference type="NCBI Taxonomy" id="559628"/>
    <lineage>
        <taxon>Bacteria</taxon>
        <taxon>Bacillati</taxon>
        <taxon>Actinomycetota</taxon>
        <taxon>Actinomycetes</taxon>
        <taxon>Kineosporiales</taxon>
        <taxon>Kineosporiaceae</taxon>
        <taxon>Kineococcus</taxon>
    </lineage>
</organism>
<feature type="domain" description="Tetrapyrrole biosynthesis uroporphyrinogen III synthase" evidence="8">
    <location>
        <begin position="364"/>
        <end position="593"/>
    </location>
</feature>
<keyword evidence="10" id="KW-1185">Reference proteome</keyword>
<dbReference type="GO" id="GO:0019354">
    <property type="term" value="P:siroheme biosynthetic process"/>
    <property type="evidence" value="ECO:0007669"/>
    <property type="project" value="TreeGrafter"/>
</dbReference>
<proteinExistence type="predicted"/>
<dbReference type="InterPro" id="IPR003754">
    <property type="entry name" value="4pyrrol_synth_uPrphyn_synth"/>
</dbReference>
<feature type="compositionally biased region" description="Basic and acidic residues" evidence="6">
    <location>
        <begin position="89"/>
        <end position="104"/>
    </location>
</feature>
<sequence length="628" mass="64599">MSTMTNSPVTAPVLVEPVLEAVEAPVDTPVSTPVDLLVQAPAETPAGALVDAPAEVSDLSEVLDAKKSEVPAQSRAKKAAGRSGSKAARSSEKTLKGDKTDKDLGHVSFVGAGPGDPGLLTVRAVDLLGAADVVVLDQGSREDLVARFARPGVEVLDAAFGDDGQPLARAARAKLVVRAAKAGGRVVRLMDGDPSTFTGLVDEVAACRKAGVTFDVVPGVSAVNAVPTYAGIPMTTPGTSSVNVVHPAGRSLDWSRHADADATVVVLGSGDDIAAAAAGLLGAGRGAATPVALTSHGTTTGQTTTTTTLGKLAAAVAGLDSSPTTAVVGDVVALREQNSWYETKPLFGWRVLVPRTKEQAGGITARLSGHGATAEVVPTISVEPPRTPQQMEKAVKGLVTGRYEWIGFTSVNAVKAVREKFTEYGLDARAFSGLKVAAVGGVTAEALREWGIEPDLLPETEQSAAGLLEAWPPYDDVLDPINRVFLPRADIATDTLVAGLVENGWEVDDVTAYRTVRAAPPAAPVRDAIKTGAFDAVVFTSSSTVRNLVGIAGKPHPSTVVACIGPATAKTAEEHGLRVDVLAAEPSAESLVEALASYGNVLRAAAVEAGEPVLRPSQKKSSARRRAR</sequence>
<evidence type="ECO:0000259" key="8">
    <source>
        <dbReference type="Pfam" id="PF02602"/>
    </source>
</evidence>
<dbReference type="FunFam" id="3.40.50.10090:FF:000001">
    <property type="entry name" value="Bifunctional uroporphyrinogen-III C-methyltransferase/uroporphyrinogen-III synthase"/>
    <property type="match status" value="1"/>
</dbReference>
<comment type="caution">
    <text evidence="9">The sequence shown here is derived from an EMBL/GenBank/DDBJ whole genome shotgun (WGS) entry which is preliminary data.</text>
</comment>
<dbReference type="EC" id="2.1.1.107" evidence="1"/>
<evidence type="ECO:0000313" key="10">
    <source>
        <dbReference type="Proteomes" id="UP000238083"/>
    </source>
</evidence>
<protein>
    <recommendedName>
        <fullName evidence="1">uroporphyrinogen-III C-methyltransferase</fullName>
        <ecNumber evidence="1">2.1.1.107</ecNumber>
    </recommendedName>
</protein>
<feature type="domain" description="Tetrapyrrole methylase" evidence="7">
    <location>
        <begin position="107"/>
        <end position="312"/>
    </location>
</feature>
<evidence type="ECO:0000256" key="3">
    <source>
        <dbReference type="ARBA" id="ARBA00022679"/>
    </source>
</evidence>
<name>A0A2T0R5H3_9ACTN</name>
<keyword evidence="5" id="KW-0627">Porphyrin biosynthesis</keyword>
<evidence type="ECO:0000256" key="1">
    <source>
        <dbReference type="ARBA" id="ARBA00012162"/>
    </source>
</evidence>
<dbReference type="PANTHER" id="PTHR45790:SF3">
    <property type="entry name" value="S-ADENOSYL-L-METHIONINE-DEPENDENT UROPORPHYRINOGEN III METHYLTRANSFERASE, CHLOROPLASTIC"/>
    <property type="match status" value="1"/>
</dbReference>
<accession>A0A2T0R5H3</accession>
<dbReference type="InterPro" id="IPR014776">
    <property type="entry name" value="4pyrrole_Mease_sub2"/>
</dbReference>
<dbReference type="CDD" id="cd06578">
    <property type="entry name" value="HemD"/>
    <property type="match status" value="1"/>
</dbReference>
<dbReference type="InterPro" id="IPR036108">
    <property type="entry name" value="4pyrrol_syn_uPrphyn_synt_sf"/>
</dbReference>
<dbReference type="Gene3D" id="3.30.950.10">
    <property type="entry name" value="Methyltransferase, Cobalt-precorrin-4 Transmethylase, Domain 2"/>
    <property type="match status" value="1"/>
</dbReference>
<keyword evidence="2 9" id="KW-0489">Methyltransferase</keyword>
<feature type="region of interest" description="Disordered" evidence="6">
    <location>
        <begin position="65"/>
        <end position="104"/>
    </location>
</feature>
<dbReference type="InterPro" id="IPR003043">
    <property type="entry name" value="Uropor_MeTrfase_CS"/>
</dbReference>
<dbReference type="AlphaFoldDB" id="A0A2T0R5H3"/>
<keyword evidence="3 9" id="KW-0808">Transferase</keyword>
<dbReference type="EMBL" id="PVZF01000004">
    <property type="protein sequence ID" value="PRY15967.1"/>
    <property type="molecule type" value="Genomic_DNA"/>
</dbReference>
<dbReference type="Gene3D" id="3.40.50.10090">
    <property type="match status" value="2"/>
</dbReference>